<protein>
    <submittedName>
        <fullName evidence="2">DNA-binding protein</fullName>
    </submittedName>
</protein>
<keyword evidence="3" id="KW-1185">Reference proteome</keyword>
<name>A0AB36DVM4_9PAST</name>
<proteinExistence type="predicted"/>
<dbReference type="Proteomes" id="UP000092594">
    <property type="component" value="Unassembled WGS sequence"/>
</dbReference>
<gene>
    <name evidence="2" type="ORF">QV05_07665</name>
</gene>
<accession>A0AB36DVM4</accession>
<organism evidence="2 3">
    <name type="scientific">Gallibacterium genomosp. 1</name>
    <dbReference type="NCBI Taxonomy" id="155515"/>
    <lineage>
        <taxon>Bacteria</taxon>
        <taxon>Pseudomonadati</taxon>
        <taxon>Pseudomonadota</taxon>
        <taxon>Gammaproteobacteria</taxon>
        <taxon>Pasteurellales</taxon>
        <taxon>Pasteurellaceae</taxon>
        <taxon>Gallibacterium</taxon>
    </lineage>
</organism>
<sequence>MDIKEYLSNRPKGFKSEFAKKIGISKSFLWQIATGYTKAPIYLAKRIEELTNGDIKKSDIRPDVWD</sequence>
<keyword evidence="2" id="KW-0238">DNA-binding</keyword>
<dbReference type="EMBL" id="JTJQ01000022">
    <property type="protein sequence ID" value="OBX00458.1"/>
    <property type="molecule type" value="Genomic_DNA"/>
</dbReference>
<evidence type="ECO:0000313" key="3">
    <source>
        <dbReference type="Proteomes" id="UP000092594"/>
    </source>
</evidence>
<feature type="domain" description="HTH cro/C1-type" evidence="1">
    <location>
        <begin position="16"/>
        <end position="58"/>
    </location>
</feature>
<dbReference type="SUPFAM" id="SSF47413">
    <property type="entry name" value="lambda repressor-like DNA-binding domains"/>
    <property type="match status" value="1"/>
</dbReference>
<evidence type="ECO:0000313" key="2">
    <source>
        <dbReference type="EMBL" id="OBX00458.1"/>
    </source>
</evidence>
<dbReference type="AlphaFoldDB" id="A0AB36DVM4"/>
<dbReference type="Pfam" id="PF15943">
    <property type="entry name" value="YdaS_toxin"/>
    <property type="match status" value="1"/>
</dbReference>
<dbReference type="InterPro" id="IPR031856">
    <property type="entry name" value="YdaS_toxin-like"/>
</dbReference>
<evidence type="ECO:0000259" key="1">
    <source>
        <dbReference type="PROSITE" id="PS50943"/>
    </source>
</evidence>
<dbReference type="GO" id="GO:0003677">
    <property type="term" value="F:DNA binding"/>
    <property type="evidence" value="ECO:0007669"/>
    <property type="project" value="UniProtKB-KW"/>
</dbReference>
<dbReference type="InterPro" id="IPR001387">
    <property type="entry name" value="Cro/C1-type_HTH"/>
</dbReference>
<dbReference type="PROSITE" id="PS50943">
    <property type="entry name" value="HTH_CROC1"/>
    <property type="match status" value="1"/>
</dbReference>
<dbReference type="Gene3D" id="1.10.260.40">
    <property type="entry name" value="lambda repressor-like DNA-binding domains"/>
    <property type="match status" value="1"/>
</dbReference>
<comment type="caution">
    <text evidence="2">The sequence shown here is derived from an EMBL/GenBank/DDBJ whole genome shotgun (WGS) entry which is preliminary data.</text>
</comment>
<dbReference type="RefSeq" id="WP_065231310.1">
    <property type="nucleotide sequence ID" value="NZ_JTJQ01000022.1"/>
</dbReference>
<reference evidence="2 3" key="1">
    <citation type="submission" date="2014-11" db="EMBL/GenBank/DDBJ databases">
        <title>Pan-genome of Gallibacterium spp.</title>
        <authorList>
            <person name="Kudirkiene E."/>
            <person name="Bojesen A.M."/>
        </authorList>
    </citation>
    <scope>NUCLEOTIDE SEQUENCE [LARGE SCALE GENOMIC DNA]</scope>
    <source>
        <strain evidence="2 3">Gerl. 2740/89</strain>
    </source>
</reference>
<dbReference type="InterPro" id="IPR010982">
    <property type="entry name" value="Lambda_DNA-bd_dom_sf"/>
</dbReference>